<evidence type="ECO:0000256" key="5">
    <source>
        <dbReference type="ARBA" id="ARBA00022679"/>
    </source>
</evidence>
<keyword evidence="9 15" id="KW-0547">Nucleotide-binding</keyword>
<comment type="similarity">
    <text evidence="2">Belongs to the leguminous lectin family.</text>
</comment>
<gene>
    <name evidence="19" type="ORF">M0R45_004692</name>
</gene>
<comment type="subcellular location">
    <subcellularLocation>
        <location evidence="1">Membrane</location>
        <topology evidence="1">Single-pass type I membrane protein</topology>
    </subcellularLocation>
</comment>
<dbReference type="GO" id="GO:0030246">
    <property type="term" value="F:carbohydrate binding"/>
    <property type="evidence" value="ECO:0007669"/>
    <property type="project" value="UniProtKB-KW"/>
</dbReference>
<evidence type="ECO:0000256" key="2">
    <source>
        <dbReference type="ARBA" id="ARBA00007606"/>
    </source>
</evidence>
<feature type="compositionally biased region" description="Low complexity" evidence="16">
    <location>
        <begin position="637"/>
        <end position="653"/>
    </location>
</feature>
<accession>A0AAW1YKE2</accession>
<dbReference type="InterPro" id="IPR000719">
    <property type="entry name" value="Prot_kinase_dom"/>
</dbReference>
<feature type="region of interest" description="Disordered" evidence="16">
    <location>
        <begin position="637"/>
        <end position="665"/>
    </location>
</feature>
<keyword evidence="20" id="KW-1185">Reference proteome</keyword>
<reference evidence="19 20" key="1">
    <citation type="journal article" date="2023" name="G3 (Bethesda)">
        <title>A chromosome-length genome assembly and annotation of blackberry (Rubus argutus, cv. 'Hillquist').</title>
        <authorList>
            <person name="Bruna T."/>
            <person name="Aryal R."/>
            <person name="Dudchenko O."/>
            <person name="Sargent D.J."/>
            <person name="Mead D."/>
            <person name="Buti M."/>
            <person name="Cavallini A."/>
            <person name="Hytonen T."/>
            <person name="Andres J."/>
            <person name="Pham M."/>
            <person name="Weisz D."/>
            <person name="Mascagni F."/>
            <person name="Usai G."/>
            <person name="Natali L."/>
            <person name="Bassil N."/>
            <person name="Fernandez G.E."/>
            <person name="Lomsadze A."/>
            <person name="Armour M."/>
            <person name="Olukolu B."/>
            <person name="Poorten T."/>
            <person name="Britton C."/>
            <person name="Davik J."/>
            <person name="Ashrafi H."/>
            <person name="Aiden E.L."/>
            <person name="Borodovsky M."/>
            <person name="Worthington M."/>
        </authorList>
    </citation>
    <scope>NUCLEOTIDE SEQUENCE [LARGE SCALE GENOMIC DNA]</scope>
    <source>
        <strain evidence="19">PI 553951</strain>
    </source>
</reference>
<evidence type="ECO:0000256" key="14">
    <source>
        <dbReference type="ARBA" id="ARBA00023170"/>
    </source>
</evidence>
<keyword evidence="10" id="KW-0418">Kinase</keyword>
<feature type="transmembrane region" description="Helical" evidence="17">
    <location>
        <begin position="17"/>
        <end position="40"/>
    </location>
</feature>
<dbReference type="InterPro" id="IPR000985">
    <property type="entry name" value="Lectin_LegA_CS"/>
</dbReference>
<keyword evidence="6 17" id="KW-0812">Transmembrane</keyword>
<evidence type="ECO:0000256" key="17">
    <source>
        <dbReference type="SAM" id="Phobius"/>
    </source>
</evidence>
<evidence type="ECO:0000256" key="8">
    <source>
        <dbReference type="ARBA" id="ARBA00022734"/>
    </source>
</evidence>
<evidence type="ECO:0000256" key="6">
    <source>
        <dbReference type="ARBA" id="ARBA00022692"/>
    </source>
</evidence>
<dbReference type="FunFam" id="1.10.510.10:FF:000522">
    <property type="entry name" value="L-type lectin-domain containing receptor kinase IX.1"/>
    <property type="match status" value="1"/>
</dbReference>
<dbReference type="SMART" id="SM00220">
    <property type="entry name" value="S_TKc"/>
    <property type="match status" value="1"/>
</dbReference>
<dbReference type="Proteomes" id="UP001457282">
    <property type="component" value="Unassembled WGS sequence"/>
</dbReference>
<evidence type="ECO:0000256" key="4">
    <source>
        <dbReference type="ARBA" id="ARBA00010217"/>
    </source>
</evidence>
<dbReference type="InterPro" id="IPR001220">
    <property type="entry name" value="Legume_lectin_dom"/>
</dbReference>
<evidence type="ECO:0000256" key="15">
    <source>
        <dbReference type="PROSITE-ProRule" id="PRU10141"/>
    </source>
</evidence>
<comment type="similarity">
    <text evidence="3">In the N-terminal section; belongs to the leguminous lectin family.</text>
</comment>
<evidence type="ECO:0000256" key="1">
    <source>
        <dbReference type="ARBA" id="ARBA00004479"/>
    </source>
</evidence>
<dbReference type="InterPro" id="IPR013320">
    <property type="entry name" value="ConA-like_dom_sf"/>
</dbReference>
<name>A0AAW1YKE2_RUBAR</name>
<keyword evidence="7" id="KW-0732">Signal</keyword>
<dbReference type="Pfam" id="PF00069">
    <property type="entry name" value="Pkinase"/>
    <property type="match status" value="1"/>
</dbReference>
<keyword evidence="8" id="KW-0430">Lectin</keyword>
<proteinExistence type="inferred from homology"/>
<evidence type="ECO:0000313" key="20">
    <source>
        <dbReference type="Proteomes" id="UP001457282"/>
    </source>
</evidence>
<dbReference type="PROSITE" id="PS00108">
    <property type="entry name" value="PROTEIN_KINASE_ST"/>
    <property type="match status" value="1"/>
</dbReference>
<dbReference type="Gene3D" id="1.10.510.10">
    <property type="entry name" value="Transferase(Phosphotransferase) domain 1"/>
    <property type="match status" value="1"/>
</dbReference>
<comment type="caution">
    <text evidence="19">The sequence shown here is derived from an EMBL/GenBank/DDBJ whole genome shotgun (WGS) entry which is preliminary data.</text>
</comment>
<dbReference type="CDD" id="cd06899">
    <property type="entry name" value="lectin_legume_LecRK_Arcelin_ConA"/>
    <property type="match status" value="1"/>
</dbReference>
<dbReference type="GO" id="GO:0016020">
    <property type="term" value="C:membrane"/>
    <property type="evidence" value="ECO:0007669"/>
    <property type="project" value="UniProtKB-SubCell"/>
</dbReference>
<keyword evidence="5" id="KW-0808">Transferase</keyword>
<dbReference type="EMBL" id="JBEDUW010000001">
    <property type="protein sequence ID" value="KAK9949155.1"/>
    <property type="molecule type" value="Genomic_DNA"/>
</dbReference>
<dbReference type="AlphaFoldDB" id="A0AAW1YKE2"/>
<feature type="transmembrane region" description="Helical" evidence="17">
    <location>
        <begin position="290"/>
        <end position="314"/>
    </location>
</feature>
<feature type="compositionally biased region" description="Polar residues" evidence="16">
    <location>
        <begin position="654"/>
        <end position="665"/>
    </location>
</feature>
<evidence type="ECO:0000256" key="10">
    <source>
        <dbReference type="ARBA" id="ARBA00022777"/>
    </source>
</evidence>
<dbReference type="InterPro" id="IPR050528">
    <property type="entry name" value="L-type_Lectin-RKs"/>
</dbReference>
<dbReference type="SUPFAM" id="SSF56112">
    <property type="entry name" value="Protein kinase-like (PK-like)"/>
    <property type="match status" value="1"/>
</dbReference>
<keyword evidence="11 15" id="KW-0067">ATP-binding</keyword>
<dbReference type="SUPFAM" id="SSF49899">
    <property type="entry name" value="Concanavalin A-like lectins/glucanases"/>
    <property type="match status" value="1"/>
</dbReference>
<evidence type="ECO:0000256" key="12">
    <source>
        <dbReference type="ARBA" id="ARBA00022989"/>
    </source>
</evidence>
<dbReference type="PANTHER" id="PTHR27007">
    <property type="match status" value="1"/>
</dbReference>
<protein>
    <recommendedName>
        <fullName evidence="18">Protein kinase domain-containing protein</fullName>
    </recommendedName>
</protein>
<evidence type="ECO:0000256" key="11">
    <source>
        <dbReference type="ARBA" id="ARBA00022840"/>
    </source>
</evidence>
<evidence type="ECO:0000259" key="18">
    <source>
        <dbReference type="PROSITE" id="PS50011"/>
    </source>
</evidence>
<dbReference type="GO" id="GO:0005524">
    <property type="term" value="F:ATP binding"/>
    <property type="evidence" value="ECO:0007669"/>
    <property type="project" value="UniProtKB-UniRule"/>
</dbReference>
<sequence>MHVNRSLARLPSFRLHYYLNNSCSIIHLIIFIHFFFIPVCHPLSFSINRFDQGAGNITYQGDATPSSKGSGVVELNTAAGYFRVGWATYAEPLHLWEGSLAADFTTNFSFIVDTLNNTKFGDGFAFFLAPVHYPMPPNSAGCDLGLFNTTTRFEASQNQLVLVEFDTFSNPWDPPGPHIGINDKTVSSNVHASWDPVLHSGKEGRVRITYNATTNNLSVFWTYEDSFAANSSLFLLIDLKKSLPEWVTIGFSSATGLVYERHVISSWELISSDLKSDENVSKKKETRRWIILKIGVPALVLFFILLLCVAYWWVVKKRIKRTRRNENNYSGVALPSRQFTYQELLAATNGFANDRRLGQGGSGQVYKGIIQDLGCVVAVKRIFAESGKHYEKIFINEVKIISRVMHKNLVQFNGWCHEQGECLLVYAYMPNSSLDAHLFGPRATLKWGFRYKIAEGLASALHYLHEDAEQCVLHRDIKSANVLLDNDFNAKLGDFGIAQLVDPRLRSQTTGVVGTMGYIAPEYVGEGKATKETDMFSFGVVALEIACGRRTYYDGEFYLPLFRWVWHLYLEGNLLDAADERLEMDFDQNEMECLLIVGLWCTHLHPRERPKAGQVIKVLQLEAPLPKLPHIMPEYPMPQLQQQPQSDASQGSQLSITSSFNTSGH</sequence>
<evidence type="ECO:0000256" key="16">
    <source>
        <dbReference type="SAM" id="MobiDB-lite"/>
    </source>
</evidence>
<organism evidence="19 20">
    <name type="scientific">Rubus argutus</name>
    <name type="common">Southern blackberry</name>
    <dbReference type="NCBI Taxonomy" id="59490"/>
    <lineage>
        <taxon>Eukaryota</taxon>
        <taxon>Viridiplantae</taxon>
        <taxon>Streptophyta</taxon>
        <taxon>Embryophyta</taxon>
        <taxon>Tracheophyta</taxon>
        <taxon>Spermatophyta</taxon>
        <taxon>Magnoliopsida</taxon>
        <taxon>eudicotyledons</taxon>
        <taxon>Gunneridae</taxon>
        <taxon>Pentapetalae</taxon>
        <taxon>rosids</taxon>
        <taxon>fabids</taxon>
        <taxon>Rosales</taxon>
        <taxon>Rosaceae</taxon>
        <taxon>Rosoideae</taxon>
        <taxon>Rosoideae incertae sedis</taxon>
        <taxon>Rubus</taxon>
    </lineage>
</organism>
<dbReference type="PROSITE" id="PS00308">
    <property type="entry name" value="LECTIN_LEGUME_ALPHA"/>
    <property type="match status" value="1"/>
</dbReference>
<evidence type="ECO:0000256" key="3">
    <source>
        <dbReference type="ARBA" id="ARBA00008536"/>
    </source>
</evidence>
<dbReference type="PROSITE" id="PS50011">
    <property type="entry name" value="PROTEIN_KINASE_DOM"/>
    <property type="match status" value="1"/>
</dbReference>
<evidence type="ECO:0000313" key="19">
    <source>
        <dbReference type="EMBL" id="KAK9949155.1"/>
    </source>
</evidence>
<dbReference type="InterPro" id="IPR008271">
    <property type="entry name" value="Ser/Thr_kinase_AS"/>
</dbReference>
<evidence type="ECO:0000256" key="13">
    <source>
        <dbReference type="ARBA" id="ARBA00023136"/>
    </source>
</evidence>
<dbReference type="InterPro" id="IPR011009">
    <property type="entry name" value="Kinase-like_dom_sf"/>
</dbReference>
<dbReference type="InterPro" id="IPR017441">
    <property type="entry name" value="Protein_kinase_ATP_BS"/>
</dbReference>
<evidence type="ECO:0000256" key="9">
    <source>
        <dbReference type="ARBA" id="ARBA00022741"/>
    </source>
</evidence>
<dbReference type="Gene3D" id="2.60.120.200">
    <property type="match status" value="1"/>
</dbReference>
<evidence type="ECO:0000256" key="7">
    <source>
        <dbReference type="ARBA" id="ARBA00022729"/>
    </source>
</evidence>
<feature type="binding site" evidence="15">
    <location>
        <position position="380"/>
    </location>
    <ligand>
        <name>ATP</name>
        <dbReference type="ChEBI" id="CHEBI:30616"/>
    </ligand>
</feature>
<comment type="similarity">
    <text evidence="4">In the C-terminal section; belongs to the protein kinase superfamily. Ser/Thr protein kinase family.</text>
</comment>
<dbReference type="Pfam" id="PF00139">
    <property type="entry name" value="Lectin_legB"/>
    <property type="match status" value="1"/>
</dbReference>
<keyword evidence="13 17" id="KW-0472">Membrane</keyword>
<dbReference type="PROSITE" id="PS00107">
    <property type="entry name" value="PROTEIN_KINASE_ATP"/>
    <property type="match status" value="1"/>
</dbReference>
<feature type="domain" description="Protein kinase" evidence="18">
    <location>
        <begin position="351"/>
        <end position="628"/>
    </location>
</feature>
<dbReference type="GO" id="GO:0004672">
    <property type="term" value="F:protein kinase activity"/>
    <property type="evidence" value="ECO:0007669"/>
    <property type="project" value="InterPro"/>
</dbReference>
<keyword evidence="12 17" id="KW-1133">Transmembrane helix</keyword>
<dbReference type="Gene3D" id="3.30.200.20">
    <property type="entry name" value="Phosphorylase Kinase, domain 1"/>
    <property type="match status" value="1"/>
</dbReference>
<keyword evidence="14" id="KW-0675">Receptor</keyword>